<accession>A0A0A9F2I2</accession>
<reference evidence="1" key="1">
    <citation type="submission" date="2014-09" db="EMBL/GenBank/DDBJ databases">
        <authorList>
            <person name="Magalhaes I.L.F."/>
            <person name="Oliveira U."/>
            <person name="Santos F.R."/>
            <person name="Vidigal T.H.D.A."/>
            <person name="Brescovit A.D."/>
            <person name="Santos A.J."/>
        </authorList>
    </citation>
    <scope>NUCLEOTIDE SEQUENCE</scope>
    <source>
        <tissue evidence="1">Shoot tissue taken approximately 20 cm above the soil surface</tissue>
    </source>
</reference>
<sequence length="95" mass="10214">MPLVARVSALERLVASNPGASRNSSAASWVLATGWLSFGNQGFSQIEDDVNSRAVTLNSLIRPCWSVYAIVLSTLSTTCKLPHPGQFPGPSRLVW</sequence>
<protein>
    <submittedName>
        <fullName evidence="1">Glycosyltransferase QUASIMODO1, putative</fullName>
    </submittedName>
</protein>
<dbReference type="AlphaFoldDB" id="A0A0A9F2I2"/>
<dbReference type="EMBL" id="GBRH01192472">
    <property type="protein sequence ID" value="JAE05424.1"/>
    <property type="molecule type" value="Transcribed_RNA"/>
</dbReference>
<keyword evidence="1" id="KW-0808">Transferase</keyword>
<name>A0A0A9F2I2_ARUDO</name>
<dbReference type="GO" id="GO:0016740">
    <property type="term" value="F:transferase activity"/>
    <property type="evidence" value="ECO:0007669"/>
    <property type="project" value="UniProtKB-KW"/>
</dbReference>
<organism evidence="1">
    <name type="scientific">Arundo donax</name>
    <name type="common">Giant reed</name>
    <name type="synonym">Donax arundinaceus</name>
    <dbReference type="NCBI Taxonomy" id="35708"/>
    <lineage>
        <taxon>Eukaryota</taxon>
        <taxon>Viridiplantae</taxon>
        <taxon>Streptophyta</taxon>
        <taxon>Embryophyta</taxon>
        <taxon>Tracheophyta</taxon>
        <taxon>Spermatophyta</taxon>
        <taxon>Magnoliopsida</taxon>
        <taxon>Liliopsida</taxon>
        <taxon>Poales</taxon>
        <taxon>Poaceae</taxon>
        <taxon>PACMAD clade</taxon>
        <taxon>Arundinoideae</taxon>
        <taxon>Arundineae</taxon>
        <taxon>Arundo</taxon>
    </lineage>
</organism>
<reference evidence="1" key="2">
    <citation type="journal article" date="2015" name="Data Brief">
        <title>Shoot transcriptome of the giant reed, Arundo donax.</title>
        <authorList>
            <person name="Barrero R.A."/>
            <person name="Guerrero F.D."/>
            <person name="Moolhuijzen P."/>
            <person name="Goolsby J.A."/>
            <person name="Tidwell J."/>
            <person name="Bellgard S.E."/>
            <person name="Bellgard M.I."/>
        </authorList>
    </citation>
    <scope>NUCLEOTIDE SEQUENCE</scope>
    <source>
        <tissue evidence="1">Shoot tissue taken approximately 20 cm above the soil surface</tissue>
    </source>
</reference>
<evidence type="ECO:0000313" key="1">
    <source>
        <dbReference type="EMBL" id="JAE05424.1"/>
    </source>
</evidence>
<proteinExistence type="predicted"/>